<reference evidence="8 9" key="1">
    <citation type="journal article" date="2018" name="Nat. Ecol. Evol.">
        <title>Shark genomes provide insights into elasmobranch evolution and the origin of vertebrates.</title>
        <authorList>
            <person name="Hara Y"/>
            <person name="Yamaguchi K"/>
            <person name="Onimaru K"/>
            <person name="Kadota M"/>
            <person name="Koyanagi M"/>
            <person name="Keeley SD"/>
            <person name="Tatsumi K"/>
            <person name="Tanaka K"/>
            <person name="Motone F"/>
            <person name="Kageyama Y"/>
            <person name="Nozu R"/>
            <person name="Adachi N"/>
            <person name="Nishimura O"/>
            <person name="Nakagawa R"/>
            <person name="Tanegashima C"/>
            <person name="Kiyatake I"/>
            <person name="Matsumoto R"/>
            <person name="Murakumo K"/>
            <person name="Nishida K"/>
            <person name="Terakita A"/>
            <person name="Kuratani S"/>
            <person name="Sato K"/>
            <person name="Hyodo S Kuraku.S."/>
        </authorList>
    </citation>
    <scope>NUCLEOTIDE SEQUENCE [LARGE SCALE GENOMIC DNA]</scope>
</reference>
<comment type="caution">
    <text evidence="8">The sequence shown here is derived from an EMBL/GenBank/DDBJ whole genome shotgun (WGS) entry which is preliminary data.</text>
</comment>
<dbReference type="Gene3D" id="1.20.1270.60">
    <property type="entry name" value="Arfaptin homology (AH) domain/BAR domain"/>
    <property type="match status" value="1"/>
</dbReference>
<keyword evidence="2" id="KW-0344">Guanine-nucleotide releasing factor</keyword>
<gene>
    <name evidence="8" type="ORF">chiPu_0018226</name>
</gene>
<feature type="compositionally biased region" description="Polar residues" evidence="5">
    <location>
        <begin position="242"/>
        <end position="261"/>
    </location>
</feature>
<feature type="domain" description="BAR" evidence="7">
    <location>
        <begin position="1"/>
        <end position="134"/>
    </location>
</feature>
<evidence type="ECO:0000256" key="4">
    <source>
        <dbReference type="SAM" id="Coils"/>
    </source>
</evidence>
<dbReference type="OMA" id="NCIFCFM"/>
<dbReference type="AlphaFoldDB" id="A0A401RLZ8"/>
<sequence length="319" mass="35898">KDRLGRLVVTPLATLHVLFSTPQKLIQKRYDKLLDYVSCLKQSESVRDKREAEELNEAKKDYEALNGQLVEELQKFNKAAKKILINCIFCFMAVFRDLMSSALQASPPVKTILAPQQTEDVRARLLATHSPDKLFQAKRKFNAAQDLDASLHEGEIVAVLEKQDPLGSVNRWLIDTGVMQGYVYSSFLRPYNPATGQNGVSTDGSALDEDFDDISLFVSSSCGDTNNARSMHFNANDGENPLLNSQEVSTPETSSINGNDDTSSDLEDHQIFYAVYPFEARSKHELSLQEYERVTIVKSSDLSGNPDWWLAERHSTQKW</sequence>
<keyword evidence="1 3" id="KW-0728">SH3 domain</keyword>
<evidence type="ECO:0000313" key="9">
    <source>
        <dbReference type="Proteomes" id="UP000287033"/>
    </source>
</evidence>
<evidence type="ECO:0000256" key="3">
    <source>
        <dbReference type="PROSITE-ProRule" id="PRU00192"/>
    </source>
</evidence>
<feature type="domain" description="SH3" evidence="6">
    <location>
        <begin position="130"/>
        <end position="193"/>
    </location>
</feature>
<dbReference type="InterPro" id="IPR036028">
    <property type="entry name" value="SH3-like_dom_sf"/>
</dbReference>
<evidence type="ECO:0000256" key="5">
    <source>
        <dbReference type="SAM" id="MobiDB-lite"/>
    </source>
</evidence>
<dbReference type="InterPro" id="IPR004148">
    <property type="entry name" value="BAR_dom"/>
</dbReference>
<feature type="non-terminal residue" evidence="8">
    <location>
        <position position="1"/>
    </location>
</feature>
<dbReference type="SUPFAM" id="SSF50044">
    <property type="entry name" value="SH3-domain"/>
    <property type="match status" value="2"/>
</dbReference>
<protein>
    <recommendedName>
        <fullName evidence="10">SH3 domain-containing protein</fullName>
    </recommendedName>
</protein>
<organism evidence="8 9">
    <name type="scientific">Chiloscyllium punctatum</name>
    <name type="common">Brownbanded bambooshark</name>
    <name type="synonym">Hemiscyllium punctatum</name>
    <dbReference type="NCBI Taxonomy" id="137246"/>
    <lineage>
        <taxon>Eukaryota</taxon>
        <taxon>Metazoa</taxon>
        <taxon>Chordata</taxon>
        <taxon>Craniata</taxon>
        <taxon>Vertebrata</taxon>
        <taxon>Chondrichthyes</taxon>
        <taxon>Elasmobranchii</taxon>
        <taxon>Galeomorphii</taxon>
        <taxon>Galeoidea</taxon>
        <taxon>Orectolobiformes</taxon>
        <taxon>Hemiscylliidae</taxon>
        <taxon>Chiloscyllium</taxon>
    </lineage>
</organism>
<evidence type="ECO:0008006" key="10">
    <source>
        <dbReference type="Google" id="ProtNLM"/>
    </source>
</evidence>
<evidence type="ECO:0000256" key="2">
    <source>
        <dbReference type="ARBA" id="ARBA00022658"/>
    </source>
</evidence>
<name>A0A401RLZ8_CHIPU</name>
<dbReference type="InterPro" id="IPR027267">
    <property type="entry name" value="AH/BAR_dom_sf"/>
</dbReference>
<evidence type="ECO:0000256" key="1">
    <source>
        <dbReference type="ARBA" id="ARBA00022443"/>
    </source>
</evidence>
<dbReference type="Proteomes" id="UP000287033">
    <property type="component" value="Unassembled WGS sequence"/>
</dbReference>
<proteinExistence type="predicted"/>
<dbReference type="STRING" id="137246.A0A401RLZ8"/>
<feature type="coiled-coil region" evidence="4">
    <location>
        <begin position="45"/>
        <end position="79"/>
    </location>
</feature>
<accession>A0A401RLZ8</accession>
<dbReference type="SUPFAM" id="SSF103657">
    <property type="entry name" value="BAR/IMD domain-like"/>
    <property type="match status" value="1"/>
</dbReference>
<dbReference type="Pfam" id="PF03114">
    <property type="entry name" value="BAR"/>
    <property type="match status" value="1"/>
</dbReference>
<dbReference type="Pfam" id="PF00018">
    <property type="entry name" value="SH3_1"/>
    <property type="match status" value="1"/>
</dbReference>
<dbReference type="PANTHER" id="PTHR22834:SF17">
    <property type="entry name" value="RHO GUANINE NUCLEOTIDE EXCHANGE FACTOR 38"/>
    <property type="match status" value="1"/>
</dbReference>
<dbReference type="GO" id="GO:0005737">
    <property type="term" value="C:cytoplasm"/>
    <property type="evidence" value="ECO:0007669"/>
    <property type="project" value="InterPro"/>
</dbReference>
<dbReference type="PROSITE" id="PS50002">
    <property type="entry name" value="SH3"/>
    <property type="match status" value="2"/>
</dbReference>
<evidence type="ECO:0000259" key="7">
    <source>
        <dbReference type="PROSITE" id="PS51021"/>
    </source>
</evidence>
<keyword evidence="9" id="KW-1185">Reference proteome</keyword>
<dbReference type="OrthoDB" id="6244550at2759"/>
<evidence type="ECO:0000313" key="8">
    <source>
        <dbReference type="EMBL" id="GCC19126.1"/>
    </source>
</evidence>
<feature type="region of interest" description="Disordered" evidence="5">
    <location>
        <begin position="229"/>
        <end position="264"/>
    </location>
</feature>
<keyword evidence="4" id="KW-0175">Coiled coil</keyword>
<dbReference type="Gene3D" id="2.30.30.40">
    <property type="entry name" value="SH3 Domains"/>
    <property type="match status" value="2"/>
</dbReference>
<feature type="domain" description="SH3" evidence="6">
    <location>
        <begin position="267"/>
        <end position="319"/>
    </location>
</feature>
<dbReference type="InterPro" id="IPR051492">
    <property type="entry name" value="Dynamin-Rho_GEF"/>
</dbReference>
<dbReference type="EMBL" id="BEZZ01001507">
    <property type="protein sequence ID" value="GCC19126.1"/>
    <property type="molecule type" value="Genomic_DNA"/>
</dbReference>
<dbReference type="PROSITE" id="PS51021">
    <property type="entry name" value="BAR"/>
    <property type="match status" value="1"/>
</dbReference>
<dbReference type="InterPro" id="IPR001452">
    <property type="entry name" value="SH3_domain"/>
</dbReference>
<evidence type="ECO:0000259" key="6">
    <source>
        <dbReference type="PROSITE" id="PS50002"/>
    </source>
</evidence>
<dbReference type="PANTHER" id="PTHR22834">
    <property type="entry name" value="NUCLEAR FUSION PROTEIN FUS2"/>
    <property type="match status" value="1"/>
</dbReference>
<dbReference type="GO" id="GO:0005085">
    <property type="term" value="F:guanyl-nucleotide exchange factor activity"/>
    <property type="evidence" value="ECO:0007669"/>
    <property type="project" value="UniProtKB-KW"/>
</dbReference>